<dbReference type="PROSITE" id="PS51755">
    <property type="entry name" value="OMPR_PHOB"/>
    <property type="match status" value="1"/>
</dbReference>
<dbReference type="EMBL" id="CP046912">
    <property type="protein sequence ID" value="QGZ59784.1"/>
    <property type="molecule type" value="Genomic_DNA"/>
</dbReference>
<keyword evidence="1" id="KW-0805">Transcription regulation</keyword>
<dbReference type="AlphaFoldDB" id="A0A7Z2JDU3"/>
<dbReference type="GO" id="GO:0000156">
    <property type="term" value="F:phosphorelay response regulator activity"/>
    <property type="evidence" value="ECO:0007669"/>
    <property type="project" value="TreeGrafter"/>
</dbReference>
<dbReference type="OrthoDB" id="9802426at2"/>
<evidence type="ECO:0000256" key="2">
    <source>
        <dbReference type="ARBA" id="ARBA00023125"/>
    </source>
</evidence>
<reference evidence="8 9" key="1">
    <citation type="submission" date="2019-12" db="EMBL/GenBank/DDBJ databases">
        <title>Paraburkholderia acidiphila 7Q-K02 sp. nov and Paraburkholderia acidisoli DHF22 sp. nov., two strains isolated from forest soil.</title>
        <authorList>
            <person name="Gao Z."/>
            <person name="Qiu L."/>
        </authorList>
    </citation>
    <scope>NUCLEOTIDE SEQUENCE [LARGE SCALE GENOMIC DNA]</scope>
    <source>
        <strain evidence="8 9">7Q-K02</strain>
    </source>
</reference>
<dbReference type="RefSeq" id="WP_158762961.1">
    <property type="nucleotide sequence ID" value="NZ_CP046912.1"/>
</dbReference>
<dbReference type="SMART" id="SM00448">
    <property type="entry name" value="REC"/>
    <property type="match status" value="1"/>
</dbReference>
<dbReference type="PANTHER" id="PTHR48111">
    <property type="entry name" value="REGULATOR OF RPOS"/>
    <property type="match status" value="1"/>
</dbReference>
<feature type="domain" description="OmpR/PhoB-type" evidence="7">
    <location>
        <begin position="124"/>
        <end position="220"/>
    </location>
</feature>
<keyword evidence="3" id="KW-0804">Transcription</keyword>
<evidence type="ECO:0000256" key="3">
    <source>
        <dbReference type="ARBA" id="ARBA00023163"/>
    </source>
</evidence>
<evidence type="ECO:0000313" key="8">
    <source>
        <dbReference type="EMBL" id="QGZ59784.1"/>
    </source>
</evidence>
<dbReference type="PROSITE" id="PS50110">
    <property type="entry name" value="RESPONSE_REGULATORY"/>
    <property type="match status" value="1"/>
</dbReference>
<dbReference type="KEGG" id="pacp:FAZ97_33005"/>
<evidence type="ECO:0000259" key="7">
    <source>
        <dbReference type="PROSITE" id="PS51755"/>
    </source>
</evidence>
<keyword evidence="2 5" id="KW-0238">DNA-binding</keyword>
<accession>A0A7Z2JDU3</accession>
<dbReference type="Proteomes" id="UP000434209">
    <property type="component" value="Chromosome 4"/>
</dbReference>
<evidence type="ECO:0000256" key="1">
    <source>
        <dbReference type="ARBA" id="ARBA00023015"/>
    </source>
</evidence>
<comment type="caution">
    <text evidence="4">Lacks conserved residue(s) required for the propagation of feature annotation.</text>
</comment>
<dbReference type="InterPro" id="IPR039420">
    <property type="entry name" value="WalR-like"/>
</dbReference>
<feature type="domain" description="Response regulatory" evidence="6">
    <location>
        <begin position="2"/>
        <end position="116"/>
    </location>
</feature>
<dbReference type="PANTHER" id="PTHR48111:SF67">
    <property type="entry name" value="TRANSCRIPTIONAL REGULATORY PROTEIN TCTD"/>
    <property type="match status" value="1"/>
</dbReference>
<dbReference type="InterPro" id="IPR036388">
    <property type="entry name" value="WH-like_DNA-bd_sf"/>
</dbReference>
<dbReference type="Pfam" id="PF00486">
    <property type="entry name" value="Trans_reg_C"/>
    <property type="match status" value="1"/>
</dbReference>
<dbReference type="CDD" id="cd00383">
    <property type="entry name" value="trans_reg_C"/>
    <property type="match status" value="1"/>
</dbReference>
<evidence type="ECO:0000313" key="9">
    <source>
        <dbReference type="Proteomes" id="UP000434209"/>
    </source>
</evidence>
<dbReference type="GO" id="GO:0000976">
    <property type="term" value="F:transcription cis-regulatory region binding"/>
    <property type="evidence" value="ECO:0007669"/>
    <property type="project" value="TreeGrafter"/>
</dbReference>
<dbReference type="GO" id="GO:0032993">
    <property type="term" value="C:protein-DNA complex"/>
    <property type="evidence" value="ECO:0007669"/>
    <property type="project" value="TreeGrafter"/>
</dbReference>
<dbReference type="InterPro" id="IPR011006">
    <property type="entry name" value="CheY-like_superfamily"/>
</dbReference>
<dbReference type="InterPro" id="IPR001867">
    <property type="entry name" value="OmpR/PhoB-type_DNA-bd"/>
</dbReference>
<dbReference type="GO" id="GO:0006355">
    <property type="term" value="P:regulation of DNA-templated transcription"/>
    <property type="evidence" value="ECO:0007669"/>
    <property type="project" value="InterPro"/>
</dbReference>
<gene>
    <name evidence="8" type="ORF">FAZ97_33005</name>
</gene>
<protein>
    <submittedName>
        <fullName evidence="8">Response regulator</fullName>
    </submittedName>
</protein>
<evidence type="ECO:0000259" key="6">
    <source>
        <dbReference type="PROSITE" id="PS50110"/>
    </source>
</evidence>
<feature type="DNA-binding region" description="OmpR/PhoB-type" evidence="5">
    <location>
        <begin position="124"/>
        <end position="220"/>
    </location>
</feature>
<name>A0A7Z2JDU3_9BURK</name>
<dbReference type="GO" id="GO:0005829">
    <property type="term" value="C:cytosol"/>
    <property type="evidence" value="ECO:0007669"/>
    <property type="project" value="TreeGrafter"/>
</dbReference>
<keyword evidence="9" id="KW-1185">Reference proteome</keyword>
<sequence length="239" mass="27139">MKLLLVEENPGLSQWLVSLLRTENFTVDCVADGEAADLVLKSQHYDLVLLEMHLPRLSGMSVLMRLRRRRDNLPVLMMAAHGTIDDKVACFSAGADDYLVKPFDTRELLARIKALIRRQATDKAARLSCGDLHYRTDTRAFCHNDTALHLRRREHCILEALMLHQGRTVSKHTLMESLFGLDEEPSRDAIDIYIHRLRKRLATSSAQILTLRGLGYILRVKDAALLEPGTQPCLQTETK</sequence>
<dbReference type="Gene3D" id="1.10.10.10">
    <property type="entry name" value="Winged helix-like DNA-binding domain superfamily/Winged helix DNA-binding domain"/>
    <property type="match status" value="1"/>
</dbReference>
<dbReference type="Gene3D" id="3.40.50.2300">
    <property type="match status" value="1"/>
</dbReference>
<dbReference type="Pfam" id="PF00072">
    <property type="entry name" value="Response_reg"/>
    <property type="match status" value="1"/>
</dbReference>
<evidence type="ECO:0000256" key="5">
    <source>
        <dbReference type="PROSITE-ProRule" id="PRU01091"/>
    </source>
</evidence>
<dbReference type="SUPFAM" id="SSF52172">
    <property type="entry name" value="CheY-like"/>
    <property type="match status" value="1"/>
</dbReference>
<proteinExistence type="predicted"/>
<dbReference type="InterPro" id="IPR001789">
    <property type="entry name" value="Sig_transdc_resp-reg_receiver"/>
</dbReference>
<dbReference type="Gene3D" id="6.10.250.690">
    <property type="match status" value="1"/>
</dbReference>
<organism evidence="8 9">
    <name type="scientific">Paraburkholderia acidiphila</name>
    <dbReference type="NCBI Taxonomy" id="2571747"/>
    <lineage>
        <taxon>Bacteria</taxon>
        <taxon>Pseudomonadati</taxon>
        <taxon>Pseudomonadota</taxon>
        <taxon>Betaproteobacteria</taxon>
        <taxon>Burkholderiales</taxon>
        <taxon>Burkholderiaceae</taxon>
        <taxon>Paraburkholderia</taxon>
    </lineage>
</organism>
<dbReference type="SMART" id="SM00862">
    <property type="entry name" value="Trans_reg_C"/>
    <property type="match status" value="1"/>
</dbReference>
<evidence type="ECO:0000256" key="4">
    <source>
        <dbReference type="PROSITE-ProRule" id="PRU00169"/>
    </source>
</evidence>